<dbReference type="eggNOG" id="COG0673">
    <property type="taxonomic scope" value="Bacteria"/>
</dbReference>
<sequence>MRKIRVGIIGASSEGGWALYGHLPALKALPRFEVTAVCATVREHAEEVARRYGVPHVFHRADALVSHPDVDLVVVAVKAPQHEALVRAAIAAGKDVFCEWPLGTSTSQAASLTKLADAAKVRTVVGLQRRLSPGVRYLRDLLTEGGVGTLRSVTLHAAVPMLGSRYKAREAYAADVKNGADMFTVFAAHFLDTVLSAVGPLRDVSGVVTRQFEEATIIETEEPLPVTSPDQVLVQGTLEGGAVLSAHFETGKRSGGGIYFHFTGTEGDLLMSEHLQLSGTQGEDQSFEPLPAPAEYSWLPRGELSPDAHDVGHLYTAYARDVDGGTRLAPDFHEALKLHRLLDAIGRASSTGQRQSVTEAL</sequence>
<dbReference type="Pfam" id="PF22685">
    <property type="entry name" value="Gal80p_C-like"/>
    <property type="match status" value="1"/>
</dbReference>
<dbReference type="Proteomes" id="UP000009026">
    <property type="component" value="Chromosome"/>
</dbReference>
<name>A0A0H4XHY6_9BACT</name>
<dbReference type="PANTHER" id="PTHR43708">
    <property type="entry name" value="CONSERVED EXPRESSED OXIDOREDUCTASE (EUROFUNG)"/>
    <property type="match status" value="1"/>
</dbReference>
<dbReference type="InterPro" id="IPR055080">
    <property type="entry name" value="Gal80p-like_C"/>
</dbReference>
<evidence type="ECO:0000259" key="2">
    <source>
        <dbReference type="Pfam" id="PF22685"/>
    </source>
</evidence>
<evidence type="ECO:0000259" key="1">
    <source>
        <dbReference type="Pfam" id="PF01408"/>
    </source>
</evidence>
<dbReference type="RefSeq" id="WP_002636287.1">
    <property type="nucleotide sequence ID" value="NZ_CP012109.1"/>
</dbReference>
<reference evidence="3 4" key="1">
    <citation type="journal article" date="2016" name="PLoS ONE">
        <title>Complete Genome Sequence and Comparative Genomics of a Novel Myxobacterium Myxococcus hansupus.</title>
        <authorList>
            <person name="Sharma G."/>
            <person name="Narwani T."/>
            <person name="Subramanian S."/>
        </authorList>
    </citation>
    <scope>NUCLEOTIDE SEQUENCE [LARGE SCALE GENOMIC DNA]</scope>
    <source>
        <strain evidence="4">mixupus</strain>
    </source>
</reference>
<protein>
    <submittedName>
        <fullName evidence="3">Putative oxidoreductase</fullName>
    </submittedName>
</protein>
<dbReference type="InterPro" id="IPR000683">
    <property type="entry name" value="Gfo/Idh/MocA-like_OxRdtase_N"/>
</dbReference>
<dbReference type="SUPFAM" id="SSF55347">
    <property type="entry name" value="Glyceraldehyde-3-phosphate dehydrogenase-like, C-terminal domain"/>
    <property type="match status" value="1"/>
</dbReference>
<dbReference type="InterPro" id="IPR051317">
    <property type="entry name" value="Gfo/Idh/MocA_oxidoreduct"/>
</dbReference>
<feature type="domain" description="Gal80p-like C-terminal" evidence="2">
    <location>
        <begin position="133"/>
        <end position="271"/>
    </location>
</feature>
<dbReference type="SUPFAM" id="SSF51735">
    <property type="entry name" value="NAD(P)-binding Rossmann-fold domains"/>
    <property type="match status" value="1"/>
</dbReference>
<dbReference type="PATRIC" id="fig|1297742.4.peg.4826"/>
<organism evidence="3 4">
    <name type="scientific">Pseudomyxococcus hansupus</name>
    <dbReference type="NCBI Taxonomy" id="1297742"/>
    <lineage>
        <taxon>Bacteria</taxon>
        <taxon>Pseudomonadati</taxon>
        <taxon>Myxococcota</taxon>
        <taxon>Myxococcia</taxon>
        <taxon>Myxococcales</taxon>
        <taxon>Cystobacterineae</taxon>
        <taxon>Myxococcaceae</taxon>
        <taxon>Pseudomyxococcus</taxon>
    </lineage>
</organism>
<dbReference type="Pfam" id="PF01408">
    <property type="entry name" value="GFO_IDH_MocA"/>
    <property type="match status" value="1"/>
</dbReference>
<dbReference type="STRING" id="1297742.A176_004779"/>
<feature type="domain" description="Gfo/Idh/MocA-like oxidoreductase N-terminal" evidence="1">
    <location>
        <begin position="4"/>
        <end position="126"/>
    </location>
</feature>
<dbReference type="AlphaFoldDB" id="A0A0H4XHY6"/>
<dbReference type="Gene3D" id="3.40.50.720">
    <property type="entry name" value="NAD(P)-binding Rossmann-like Domain"/>
    <property type="match status" value="1"/>
</dbReference>
<evidence type="ECO:0000313" key="4">
    <source>
        <dbReference type="Proteomes" id="UP000009026"/>
    </source>
</evidence>
<keyword evidence="4" id="KW-1185">Reference proteome</keyword>
<dbReference type="PANTHER" id="PTHR43708:SF1">
    <property type="entry name" value="GALACTOSE_LACTOSE METABOLISM REGULATORY PROTEIN GAL80"/>
    <property type="match status" value="1"/>
</dbReference>
<dbReference type="InterPro" id="IPR036291">
    <property type="entry name" value="NAD(P)-bd_dom_sf"/>
</dbReference>
<proteinExistence type="predicted"/>
<gene>
    <name evidence="3" type="ORF">A176_004779</name>
</gene>
<dbReference type="GO" id="GO:0000166">
    <property type="term" value="F:nucleotide binding"/>
    <property type="evidence" value="ECO:0007669"/>
    <property type="project" value="InterPro"/>
</dbReference>
<evidence type="ECO:0000313" key="3">
    <source>
        <dbReference type="EMBL" id="AKQ67867.1"/>
    </source>
</evidence>
<dbReference type="Gene3D" id="3.30.360.10">
    <property type="entry name" value="Dihydrodipicolinate Reductase, domain 2"/>
    <property type="match status" value="1"/>
</dbReference>
<dbReference type="KEGG" id="mym:A176_004779"/>
<dbReference type="EMBL" id="CP012109">
    <property type="protein sequence ID" value="AKQ67867.1"/>
    <property type="molecule type" value="Genomic_DNA"/>
</dbReference>
<accession>A0A0H4XHY6</accession>